<dbReference type="GO" id="GO:0006629">
    <property type="term" value="P:lipid metabolic process"/>
    <property type="evidence" value="ECO:0007669"/>
    <property type="project" value="UniProtKB-KW"/>
</dbReference>
<dbReference type="SUPFAM" id="SSF52151">
    <property type="entry name" value="FabD/lysophospholipase-like"/>
    <property type="match status" value="1"/>
</dbReference>
<dbReference type="InterPro" id="IPR016035">
    <property type="entry name" value="Acyl_Trfase/lysoPLipase"/>
</dbReference>
<name>A0A6C0KPV0_9ZZZZ</name>
<reference evidence="3" key="1">
    <citation type="journal article" date="2020" name="Nature">
        <title>Giant virus diversity and host interactions through global metagenomics.</title>
        <authorList>
            <person name="Schulz F."/>
            <person name="Roux S."/>
            <person name="Paez-Espino D."/>
            <person name="Jungbluth S."/>
            <person name="Walsh D.A."/>
            <person name="Denef V.J."/>
            <person name="McMahon K.D."/>
            <person name="Konstantinidis K.T."/>
            <person name="Eloe-Fadrosh E.A."/>
            <person name="Kyrpides N.C."/>
            <person name="Woyke T."/>
        </authorList>
    </citation>
    <scope>NUCLEOTIDE SEQUENCE</scope>
    <source>
        <strain evidence="3">GVMAG-S-3300013006-158</strain>
    </source>
</reference>
<evidence type="ECO:0000259" key="2">
    <source>
        <dbReference type="PROSITE" id="PS51635"/>
    </source>
</evidence>
<dbReference type="InterPro" id="IPR052580">
    <property type="entry name" value="Lipid_Hydrolase"/>
</dbReference>
<keyword evidence="1" id="KW-0443">Lipid metabolism</keyword>
<dbReference type="AlphaFoldDB" id="A0A6C0KPV0"/>
<evidence type="ECO:0000313" key="3">
    <source>
        <dbReference type="EMBL" id="QHU18757.1"/>
    </source>
</evidence>
<protein>
    <recommendedName>
        <fullName evidence="2">PNPLA domain-containing protein</fullName>
    </recommendedName>
</protein>
<dbReference type="Pfam" id="PF01734">
    <property type="entry name" value="Patatin"/>
    <property type="match status" value="1"/>
</dbReference>
<dbReference type="PANTHER" id="PTHR46394">
    <property type="entry name" value="ANNEXIN"/>
    <property type="match status" value="1"/>
</dbReference>
<proteinExistence type="predicted"/>
<organism evidence="3">
    <name type="scientific">viral metagenome</name>
    <dbReference type="NCBI Taxonomy" id="1070528"/>
    <lineage>
        <taxon>unclassified sequences</taxon>
        <taxon>metagenomes</taxon>
        <taxon>organismal metagenomes</taxon>
    </lineage>
</organism>
<dbReference type="InterPro" id="IPR002641">
    <property type="entry name" value="PNPLA_dom"/>
</dbReference>
<sequence length="294" mass="33096">MKGDMLPYRIYLSGGGMCAIAHVGALIELNNHIPIKLIKEWMGVSAGSLVAMCLCIGYTLQELEDISVRFDFTNVKDYDSVPGWILHFGLDTGERLMKLVQACLHIKGLPSNFTFQECQERFGKSLRIVAADLNEAKSVTFSPIDTPTYTIADAVRASMGYPYYFQPHVCPVTGHLLVDGGVISNYPLFVVPKEEHSSTLSILIRTCVEKKEDLADAEIETLIARPLQMVFIEKTNIEAKFYDARCIQIMLGDLNILEFAFDEETKHFIINKGKEAVQHYFKNTPQPKRRHSIS</sequence>
<dbReference type="PROSITE" id="PS51635">
    <property type="entry name" value="PNPLA"/>
    <property type="match status" value="1"/>
</dbReference>
<feature type="domain" description="PNPLA" evidence="2">
    <location>
        <begin position="10"/>
        <end position="192"/>
    </location>
</feature>
<accession>A0A6C0KPV0</accession>
<dbReference type="EMBL" id="MN740937">
    <property type="protein sequence ID" value="QHU18757.1"/>
    <property type="molecule type" value="Genomic_DNA"/>
</dbReference>
<evidence type="ECO:0000256" key="1">
    <source>
        <dbReference type="ARBA" id="ARBA00023098"/>
    </source>
</evidence>
<dbReference type="PANTHER" id="PTHR46394:SF1">
    <property type="entry name" value="PNPLA DOMAIN-CONTAINING PROTEIN"/>
    <property type="match status" value="1"/>
</dbReference>
<dbReference type="Gene3D" id="3.40.1090.10">
    <property type="entry name" value="Cytosolic phospholipase A2 catalytic domain"/>
    <property type="match status" value="2"/>
</dbReference>